<evidence type="ECO:0000313" key="2">
    <source>
        <dbReference type="EMBL" id="MBU3158887.1"/>
    </source>
</evidence>
<reference evidence="2 3" key="1">
    <citation type="submission" date="2021-06" db="EMBL/GenBank/DDBJ databases">
        <title>Clostridia strains as spoilage organisms.</title>
        <authorList>
            <person name="Wambui J."/>
            <person name="Stephan R."/>
            <person name="Stevens M.J.A."/>
        </authorList>
    </citation>
    <scope>NUCLEOTIDE SEQUENCE [LARGE SCALE GENOMIC DNA]</scope>
    <source>
        <strain evidence="2 3">DSM 14204</strain>
    </source>
</reference>
<dbReference type="EMBL" id="JAHLDV010000005">
    <property type="protein sequence ID" value="MBU3158887.1"/>
    <property type="molecule type" value="Genomic_DNA"/>
</dbReference>
<protein>
    <submittedName>
        <fullName evidence="2">Uncharacterized protein</fullName>
    </submittedName>
</protein>
<dbReference type="Proteomes" id="UP000776252">
    <property type="component" value="Unassembled WGS sequence"/>
</dbReference>
<dbReference type="PROSITE" id="PS51257">
    <property type="entry name" value="PROKAR_LIPOPROTEIN"/>
    <property type="match status" value="1"/>
</dbReference>
<keyword evidence="3" id="KW-1185">Reference proteome</keyword>
<evidence type="ECO:0000313" key="3">
    <source>
        <dbReference type="Proteomes" id="UP000776252"/>
    </source>
</evidence>
<proteinExistence type="predicted"/>
<organism evidence="2 3">
    <name type="scientific">Clostridium frigoris</name>
    <dbReference type="NCBI Taxonomy" id="205327"/>
    <lineage>
        <taxon>Bacteria</taxon>
        <taxon>Bacillati</taxon>
        <taxon>Bacillota</taxon>
        <taxon>Clostridia</taxon>
        <taxon>Eubacteriales</taxon>
        <taxon>Clostridiaceae</taxon>
        <taxon>Clostridium</taxon>
    </lineage>
</organism>
<evidence type="ECO:0000256" key="1">
    <source>
        <dbReference type="SAM" id="SignalP"/>
    </source>
</evidence>
<accession>A0ABS6BQ29</accession>
<feature type="signal peptide" evidence="1">
    <location>
        <begin position="1"/>
        <end position="23"/>
    </location>
</feature>
<dbReference type="RefSeq" id="WP_216146095.1">
    <property type="nucleotide sequence ID" value="NZ_JAHLDV010000005.1"/>
</dbReference>
<name>A0ABS6BQ29_9CLOT</name>
<feature type="chain" id="PRO_5045324472" evidence="1">
    <location>
        <begin position="24"/>
        <end position="358"/>
    </location>
</feature>
<keyword evidence="1" id="KW-0732">Signal</keyword>
<comment type="caution">
    <text evidence="2">The sequence shown here is derived from an EMBL/GenBank/DDBJ whole genome shotgun (WGS) entry which is preliminary data.</text>
</comment>
<gene>
    <name evidence="2" type="ORF">KPL37_03795</name>
</gene>
<sequence length="358" mass="40301">MKKWVSCLLILFCILSIVGCSNKEEEEKLKVNTFEIKTATNVVGSYMNFIMKEDFENGKKLYTKDLQRKAVNLPISNMKIKGYKVTESNEVGRSGVFKVRVTRTSIDSSLSSMDEYTIKIVKDGAEYKISEITNEPQKEAFLEGAGIRFRDKKNVKTNLIIDVSGIPKYSYSKDDGAKLYKTMVPLKEFGPINFSYEGDKIAFSTYNKNSFIGIVNIDESLEVQGNADQSSGQSTQGSGSGVMAKEKPIGKDLVPIDLLFGCKVEFMTFSLDEKFLLVQYNNEKMGKCIRVYKVDNGDMIPINFEKDYPIEKVQIIFSSFGEDNMTYEVISKSKGNGAEADIIGKWKLSLKDFTVKKL</sequence>